<accession>A0A1W0A3R6</accession>
<gene>
    <name evidence="4" type="ORF">THRCLA_20766</name>
</gene>
<organism evidence="4 5">
    <name type="scientific">Thraustotheca clavata</name>
    <dbReference type="NCBI Taxonomy" id="74557"/>
    <lineage>
        <taxon>Eukaryota</taxon>
        <taxon>Sar</taxon>
        <taxon>Stramenopiles</taxon>
        <taxon>Oomycota</taxon>
        <taxon>Saprolegniomycetes</taxon>
        <taxon>Saprolegniales</taxon>
        <taxon>Achlyaceae</taxon>
        <taxon>Thraustotheca</taxon>
    </lineage>
</organism>
<evidence type="ECO:0000256" key="1">
    <source>
        <dbReference type="ARBA" id="ARBA00022737"/>
    </source>
</evidence>
<dbReference type="InterPro" id="IPR002110">
    <property type="entry name" value="Ankyrin_rpt"/>
</dbReference>
<dbReference type="Pfam" id="PF12796">
    <property type="entry name" value="Ank_2"/>
    <property type="match status" value="1"/>
</dbReference>
<dbReference type="PROSITE" id="PS50088">
    <property type="entry name" value="ANK_REPEAT"/>
    <property type="match status" value="2"/>
</dbReference>
<evidence type="ECO:0000313" key="4">
    <source>
        <dbReference type="EMBL" id="OQS04907.1"/>
    </source>
</evidence>
<keyword evidence="5" id="KW-1185">Reference proteome</keyword>
<reference evidence="4 5" key="1">
    <citation type="journal article" date="2014" name="Genome Biol. Evol.">
        <title>The secreted proteins of Achlya hypogyna and Thraustotheca clavata identify the ancestral oomycete secretome and reveal gene acquisitions by horizontal gene transfer.</title>
        <authorList>
            <person name="Misner I."/>
            <person name="Blouin N."/>
            <person name="Leonard G."/>
            <person name="Richards T.A."/>
            <person name="Lane C.E."/>
        </authorList>
    </citation>
    <scope>NUCLEOTIDE SEQUENCE [LARGE SCALE GENOMIC DNA]</scope>
    <source>
        <strain evidence="4 5">ATCC 34112</strain>
    </source>
</reference>
<dbReference type="Proteomes" id="UP000243217">
    <property type="component" value="Unassembled WGS sequence"/>
</dbReference>
<dbReference type="PANTHER" id="PTHR24173">
    <property type="entry name" value="ANKYRIN REPEAT CONTAINING"/>
    <property type="match status" value="1"/>
</dbReference>
<dbReference type="EMBL" id="JNBS01000533">
    <property type="protein sequence ID" value="OQS04907.1"/>
    <property type="molecule type" value="Genomic_DNA"/>
</dbReference>
<proteinExistence type="predicted"/>
<name>A0A1W0A3R6_9STRA</name>
<dbReference type="PANTHER" id="PTHR24173:SF74">
    <property type="entry name" value="ANKYRIN REPEAT DOMAIN-CONTAINING PROTEIN 16"/>
    <property type="match status" value="1"/>
</dbReference>
<dbReference type="AlphaFoldDB" id="A0A1W0A3R6"/>
<evidence type="ECO:0000313" key="5">
    <source>
        <dbReference type="Proteomes" id="UP000243217"/>
    </source>
</evidence>
<comment type="caution">
    <text evidence="4">The sequence shown here is derived from an EMBL/GenBank/DDBJ whole genome shotgun (WGS) entry which is preliminary data.</text>
</comment>
<evidence type="ECO:0000256" key="3">
    <source>
        <dbReference type="PROSITE-ProRule" id="PRU00023"/>
    </source>
</evidence>
<dbReference type="OrthoDB" id="10249694at2759"/>
<keyword evidence="1" id="KW-0677">Repeat</keyword>
<feature type="repeat" description="ANK" evidence="3">
    <location>
        <begin position="32"/>
        <end position="64"/>
    </location>
</feature>
<dbReference type="PROSITE" id="PS50297">
    <property type="entry name" value="ANK_REP_REGION"/>
    <property type="match status" value="2"/>
</dbReference>
<protein>
    <submittedName>
        <fullName evidence="4">Uncharacterized protein</fullName>
    </submittedName>
</protein>
<feature type="repeat" description="ANK" evidence="3">
    <location>
        <begin position="65"/>
        <end position="95"/>
    </location>
</feature>
<sequence length="95" mass="10443">GKIPSLFCCMGQKETVLLLISENADVNQANRNGETALHICAERNCKEIALLLLSKEANINQSDTYGNTPLHFAAKYGHKDISFIANLKGSEYRSS</sequence>
<dbReference type="Gene3D" id="1.25.40.20">
    <property type="entry name" value="Ankyrin repeat-containing domain"/>
    <property type="match status" value="1"/>
</dbReference>
<dbReference type="InterPro" id="IPR036770">
    <property type="entry name" value="Ankyrin_rpt-contain_sf"/>
</dbReference>
<dbReference type="SMART" id="SM00248">
    <property type="entry name" value="ANK"/>
    <property type="match status" value="3"/>
</dbReference>
<evidence type="ECO:0000256" key="2">
    <source>
        <dbReference type="ARBA" id="ARBA00023043"/>
    </source>
</evidence>
<dbReference type="STRING" id="74557.A0A1W0A3R6"/>
<keyword evidence="2 3" id="KW-0040">ANK repeat</keyword>
<dbReference type="SUPFAM" id="SSF48403">
    <property type="entry name" value="Ankyrin repeat"/>
    <property type="match status" value="1"/>
</dbReference>
<feature type="non-terminal residue" evidence="4">
    <location>
        <position position="1"/>
    </location>
</feature>